<proteinExistence type="predicted"/>
<feature type="domain" description="Helix-turn-helix" evidence="1">
    <location>
        <begin position="12"/>
        <end position="60"/>
    </location>
</feature>
<gene>
    <name evidence="2" type="ORF">BJ960_001730</name>
</gene>
<name>A0A852R2P2_9MICO</name>
<reference evidence="2 3" key="1">
    <citation type="submission" date="2020-07" db="EMBL/GenBank/DDBJ databases">
        <title>Sequencing the genomes of 1000 actinobacteria strains.</title>
        <authorList>
            <person name="Klenk H.-P."/>
        </authorList>
    </citation>
    <scope>NUCLEOTIDE SEQUENCE [LARGE SCALE GENOMIC DNA]</scope>
    <source>
        <strain evidence="2 3">DSM 17380</strain>
    </source>
</reference>
<dbReference type="RefSeq" id="WP_185986985.1">
    <property type="nucleotide sequence ID" value="NZ_BAAALZ010000001.1"/>
</dbReference>
<comment type="caution">
    <text evidence="2">The sequence shown here is derived from an EMBL/GenBank/DDBJ whole genome shotgun (WGS) entry which is preliminary data.</text>
</comment>
<organism evidence="2 3">
    <name type="scientific">Leucobacter aridicollis</name>
    <dbReference type="NCBI Taxonomy" id="283878"/>
    <lineage>
        <taxon>Bacteria</taxon>
        <taxon>Bacillati</taxon>
        <taxon>Actinomycetota</taxon>
        <taxon>Actinomycetes</taxon>
        <taxon>Micrococcales</taxon>
        <taxon>Microbacteriaceae</taxon>
        <taxon>Leucobacter</taxon>
    </lineage>
</organism>
<dbReference type="Pfam" id="PF12728">
    <property type="entry name" value="HTH_17"/>
    <property type="match status" value="1"/>
</dbReference>
<dbReference type="InterPro" id="IPR041657">
    <property type="entry name" value="HTH_17"/>
</dbReference>
<evidence type="ECO:0000313" key="3">
    <source>
        <dbReference type="Proteomes" id="UP000586095"/>
    </source>
</evidence>
<dbReference type="Proteomes" id="UP000586095">
    <property type="component" value="Unassembled WGS sequence"/>
</dbReference>
<evidence type="ECO:0000313" key="2">
    <source>
        <dbReference type="EMBL" id="NYD26927.1"/>
    </source>
</evidence>
<protein>
    <submittedName>
        <fullName evidence="2">Excisionase family DNA binding protein</fullName>
    </submittedName>
</protein>
<keyword evidence="3" id="KW-1185">Reference proteome</keyword>
<accession>A0A852R2P2</accession>
<sequence>MLKKVTELPRAWYSLDDVADILGLERTAIYEKSRKGSIPATKIGGRWMIPVWYVNKLLEAGTTPPEPAAA</sequence>
<evidence type="ECO:0000259" key="1">
    <source>
        <dbReference type="Pfam" id="PF12728"/>
    </source>
</evidence>
<dbReference type="AlphaFoldDB" id="A0A852R2P2"/>
<dbReference type="EMBL" id="JACCBD010000001">
    <property type="protein sequence ID" value="NYD26927.1"/>
    <property type="molecule type" value="Genomic_DNA"/>
</dbReference>